<evidence type="ECO:0000313" key="2">
    <source>
        <dbReference type="Proteomes" id="UP000001283"/>
    </source>
</evidence>
<evidence type="ECO:0000313" key="1">
    <source>
        <dbReference type="EMBL" id="AEN91083.1"/>
    </source>
</evidence>
<dbReference type="KEGG" id="bmh:BMWSH_4204"/>
<accession>A0A8D4BQD7</accession>
<sequence>MEKNKSRACLGKMSEKKKACSWAKTLDFKNDYLEHKSV</sequence>
<organism evidence="1 2">
    <name type="scientific">Priestia megaterium (strain WSH-002)</name>
    <name type="common">Bacillus megaterium</name>
    <dbReference type="NCBI Taxonomy" id="1006007"/>
    <lineage>
        <taxon>Bacteria</taxon>
        <taxon>Bacillati</taxon>
        <taxon>Bacillota</taxon>
        <taxon>Bacilli</taxon>
        <taxon>Bacillales</taxon>
        <taxon>Bacillaceae</taxon>
        <taxon>Priestia</taxon>
    </lineage>
</organism>
<dbReference type="AlphaFoldDB" id="A0A8D4BQD7"/>
<dbReference type="EMBL" id="CP003017">
    <property type="protein sequence ID" value="AEN91083.1"/>
    <property type="molecule type" value="Genomic_DNA"/>
</dbReference>
<name>A0A8D4BQD7_PRIMW</name>
<proteinExistence type="predicted"/>
<protein>
    <submittedName>
        <fullName evidence="1">Uncharacterized protein</fullName>
    </submittedName>
</protein>
<dbReference type="Proteomes" id="UP000001283">
    <property type="component" value="Chromosome"/>
</dbReference>
<reference evidence="1 2" key="1">
    <citation type="journal article" date="2011" name="J. Bacteriol.">
        <title>Complete genome sequence of the industrial strain Bacillus megaterium WSH-002.</title>
        <authorList>
            <person name="Liu L."/>
            <person name="Li Y."/>
            <person name="Zhang J."/>
            <person name="Zou W."/>
            <person name="Zhou Z."/>
            <person name="Liu J."/>
            <person name="Li X."/>
            <person name="Wang L."/>
            <person name="Chen J."/>
        </authorList>
    </citation>
    <scope>NUCLEOTIDE SEQUENCE [LARGE SCALE GENOMIC DNA]</scope>
    <source>
        <strain evidence="1 2">WSH-002</strain>
    </source>
</reference>
<gene>
    <name evidence="1" type="ORF">BMWSH_4204</name>
</gene>